<dbReference type="EC" id="2.7.1.121" evidence="6"/>
<protein>
    <submittedName>
        <fullName evidence="7">Dihydroxyacetone kinase subunit DhaK</fullName>
        <ecNumber evidence="7">2.7.-.-</ecNumber>
        <ecNumber evidence="7">2.7.1.-</ecNumber>
        <ecNumber evidence="6">2.7.1.121</ecNumber>
    </submittedName>
</protein>
<evidence type="ECO:0000256" key="3">
    <source>
        <dbReference type="ARBA" id="ARBA00022777"/>
    </source>
</evidence>
<keyword evidence="4" id="KW-0067">ATP-binding</keyword>
<feature type="domain" description="DhaK" evidence="5">
    <location>
        <begin position="7"/>
        <end position="325"/>
    </location>
</feature>
<reference evidence="6" key="2">
    <citation type="submission" date="2022-07" db="EMBL/GenBank/DDBJ databases">
        <title>Complete genome of Mycoplasma caviae type strain G122.</title>
        <authorList>
            <person name="Spergser J."/>
        </authorList>
    </citation>
    <scope>NUCLEOTIDE SEQUENCE</scope>
    <source>
        <strain evidence="6">G122</strain>
    </source>
</reference>
<dbReference type="InterPro" id="IPR012736">
    <property type="entry name" value="DhaK_1"/>
</dbReference>
<accession>A0A3P8LAQ1</accession>
<dbReference type="Gene3D" id="3.40.50.10440">
    <property type="entry name" value="Dihydroxyacetone kinase, domain 1"/>
    <property type="match status" value="1"/>
</dbReference>
<evidence type="ECO:0000259" key="5">
    <source>
        <dbReference type="PROSITE" id="PS51481"/>
    </source>
</evidence>
<dbReference type="InterPro" id="IPR050861">
    <property type="entry name" value="Dihydroxyacetone_Kinase"/>
</dbReference>
<dbReference type="RefSeq" id="WP_126118175.1">
    <property type="nucleotide sequence ID" value="NZ_CP101806.1"/>
</dbReference>
<evidence type="ECO:0000256" key="1">
    <source>
        <dbReference type="ARBA" id="ARBA00022679"/>
    </source>
</evidence>
<dbReference type="SUPFAM" id="SSF82549">
    <property type="entry name" value="DAK1/DegV-like"/>
    <property type="match status" value="1"/>
</dbReference>
<dbReference type="Pfam" id="PF02733">
    <property type="entry name" value="Dak1"/>
    <property type="match status" value="1"/>
</dbReference>
<sequence length="325" mass="34915">MKKLINQVENVVPEMLEGLVYARKDLKKVPDFNVIARAKKTNKVTLISGGGAGHEPAHAGFVGYGLLDAAVSGEVFTSPTPDQILKAIETVSTKEGTLLVIKNYTGDVMNFEMAAEMAEANGTKVEEVIVADDIAVENSLYTVGRRGVAGTVFVHKIAGSAAEDGKNLSTVKKIAQEVIDNVKTIGMSLGGATIPASGKKSFELAEDEIEMGLGIHGEPGTAKEKLKKASEHVSDMLERLLKEVNLNGEEVAVLVNGLGGTTLMELNIINRDVNMQLEAKGVKIHKSYVGNYMTSLEMPGFSISILKLSKTTKKYLDFKVENSMF</sequence>
<dbReference type="EC" id="2.7.-.-" evidence="7"/>
<dbReference type="AlphaFoldDB" id="A0A3P8LAQ1"/>
<gene>
    <name evidence="7" type="primary">dhaK</name>
    <name evidence="7" type="ORF">NCTC10126_00422</name>
    <name evidence="6" type="ORF">NPA07_00185</name>
</gene>
<dbReference type="EMBL" id="UZVY01000001">
    <property type="protein sequence ID" value="VDR41931.1"/>
    <property type="molecule type" value="Genomic_DNA"/>
</dbReference>
<dbReference type="PANTHER" id="PTHR28629:SF4">
    <property type="entry name" value="TRIOKINASE_FMN CYCLASE"/>
    <property type="match status" value="1"/>
</dbReference>
<proteinExistence type="predicted"/>
<organism evidence="7 8">
    <name type="scientific">Mycoplasmopsis caviae</name>
    <dbReference type="NCBI Taxonomy" id="55603"/>
    <lineage>
        <taxon>Bacteria</taxon>
        <taxon>Bacillati</taxon>
        <taxon>Mycoplasmatota</taxon>
        <taxon>Mycoplasmoidales</taxon>
        <taxon>Metamycoplasmataceae</taxon>
        <taxon>Mycoplasmopsis</taxon>
    </lineage>
</organism>
<evidence type="ECO:0000313" key="7">
    <source>
        <dbReference type="EMBL" id="VDR41931.1"/>
    </source>
</evidence>
<evidence type="ECO:0000256" key="4">
    <source>
        <dbReference type="ARBA" id="ARBA00022840"/>
    </source>
</evidence>
<dbReference type="FunFam" id="3.30.1180.20:FF:000001">
    <property type="entry name" value="Dihydroxyacetone kinase 1"/>
    <property type="match status" value="1"/>
</dbReference>
<dbReference type="PROSITE" id="PS51481">
    <property type="entry name" value="DHAK"/>
    <property type="match status" value="1"/>
</dbReference>
<evidence type="ECO:0000313" key="9">
    <source>
        <dbReference type="Proteomes" id="UP001058569"/>
    </source>
</evidence>
<dbReference type="GO" id="GO:0005524">
    <property type="term" value="F:ATP binding"/>
    <property type="evidence" value="ECO:0007669"/>
    <property type="project" value="UniProtKB-KW"/>
</dbReference>
<dbReference type="EC" id="2.7.1.-" evidence="7"/>
<keyword evidence="1 7" id="KW-0808">Transferase</keyword>
<keyword evidence="9" id="KW-1185">Reference proteome</keyword>
<name>A0A3P8LAQ1_9BACT</name>
<evidence type="ECO:0000256" key="2">
    <source>
        <dbReference type="ARBA" id="ARBA00022741"/>
    </source>
</evidence>
<dbReference type="GO" id="GO:0005829">
    <property type="term" value="C:cytosol"/>
    <property type="evidence" value="ECO:0007669"/>
    <property type="project" value="TreeGrafter"/>
</dbReference>
<dbReference type="PANTHER" id="PTHR28629">
    <property type="entry name" value="TRIOKINASE/FMN CYCLASE"/>
    <property type="match status" value="1"/>
</dbReference>
<keyword evidence="3 7" id="KW-0418">Kinase</keyword>
<dbReference type="FunFam" id="3.40.50.10440:FF:000001">
    <property type="entry name" value="Dihydroxyacetone kinase, DhaK subunit"/>
    <property type="match status" value="1"/>
</dbReference>
<evidence type="ECO:0000313" key="8">
    <source>
        <dbReference type="Proteomes" id="UP000280036"/>
    </source>
</evidence>
<dbReference type="GO" id="GO:0004371">
    <property type="term" value="F:glycerone kinase activity"/>
    <property type="evidence" value="ECO:0007669"/>
    <property type="project" value="InterPro"/>
</dbReference>
<dbReference type="NCBIfam" id="TIGR02363">
    <property type="entry name" value="dhaK1"/>
    <property type="match status" value="1"/>
</dbReference>
<dbReference type="GO" id="GO:0047324">
    <property type="term" value="F:phosphoenolpyruvate-glycerone phosphotransferase activity"/>
    <property type="evidence" value="ECO:0007669"/>
    <property type="project" value="UniProtKB-EC"/>
</dbReference>
<reference evidence="7 8" key="1">
    <citation type="submission" date="2018-12" db="EMBL/GenBank/DDBJ databases">
        <authorList>
            <consortium name="Pathogen Informatics"/>
        </authorList>
    </citation>
    <scope>NUCLEOTIDE SEQUENCE [LARGE SCALE GENOMIC DNA]</scope>
    <source>
        <strain evidence="7 8">NCTC10126</strain>
    </source>
</reference>
<dbReference type="EMBL" id="CP101806">
    <property type="protein sequence ID" value="UUD35288.1"/>
    <property type="molecule type" value="Genomic_DNA"/>
</dbReference>
<dbReference type="Gene3D" id="3.30.1180.20">
    <property type="entry name" value="Dihydroxyacetone kinase, domain 2"/>
    <property type="match status" value="1"/>
</dbReference>
<dbReference type="OrthoDB" id="9806345at2"/>
<evidence type="ECO:0000313" key="6">
    <source>
        <dbReference type="EMBL" id="UUD35288.1"/>
    </source>
</evidence>
<dbReference type="InterPro" id="IPR004006">
    <property type="entry name" value="DhaK_dom"/>
</dbReference>
<dbReference type="GO" id="GO:0019563">
    <property type="term" value="P:glycerol catabolic process"/>
    <property type="evidence" value="ECO:0007669"/>
    <property type="project" value="TreeGrafter"/>
</dbReference>
<dbReference type="Proteomes" id="UP001058569">
    <property type="component" value="Chromosome"/>
</dbReference>
<keyword evidence="2" id="KW-0547">Nucleotide-binding</keyword>
<dbReference type="Proteomes" id="UP000280036">
    <property type="component" value="Unassembled WGS sequence"/>
</dbReference>